<protein>
    <submittedName>
        <fullName evidence="2">Uncharacterized protein</fullName>
    </submittedName>
</protein>
<organism evidence="2 3">
    <name type="scientific">Vitrella brassicaformis (strain CCMP3155)</name>
    <dbReference type="NCBI Taxonomy" id="1169540"/>
    <lineage>
        <taxon>Eukaryota</taxon>
        <taxon>Sar</taxon>
        <taxon>Alveolata</taxon>
        <taxon>Colpodellida</taxon>
        <taxon>Vitrellaceae</taxon>
        <taxon>Vitrella</taxon>
    </lineage>
</organism>
<dbReference type="InParanoid" id="A0A0G4EJE8"/>
<evidence type="ECO:0000313" key="3">
    <source>
        <dbReference type="Proteomes" id="UP000041254"/>
    </source>
</evidence>
<dbReference type="EMBL" id="CDMY01000243">
    <property type="protein sequence ID" value="CEL96610.1"/>
    <property type="molecule type" value="Genomic_DNA"/>
</dbReference>
<dbReference type="VEuPathDB" id="CryptoDB:Vbra_7590"/>
<reference evidence="2 3" key="1">
    <citation type="submission" date="2014-11" db="EMBL/GenBank/DDBJ databases">
        <authorList>
            <person name="Zhu J."/>
            <person name="Qi W."/>
            <person name="Song R."/>
        </authorList>
    </citation>
    <scope>NUCLEOTIDE SEQUENCE [LARGE SCALE GENOMIC DNA]</scope>
</reference>
<dbReference type="Proteomes" id="UP000041254">
    <property type="component" value="Unassembled WGS sequence"/>
</dbReference>
<dbReference type="OrthoDB" id="448535at2759"/>
<dbReference type="Pfam" id="PF12314">
    <property type="entry name" value="IMCp"/>
    <property type="match status" value="1"/>
</dbReference>
<evidence type="ECO:0000256" key="1">
    <source>
        <dbReference type="SAM" id="MobiDB-lite"/>
    </source>
</evidence>
<proteinExistence type="predicted"/>
<accession>A0A0G4EJE8</accession>
<name>A0A0G4EJE8_VITBC</name>
<evidence type="ECO:0000313" key="2">
    <source>
        <dbReference type="EMBL" id="CEL96610.1"/>
    </source>
</evidence>
<keyword evidence="3" id="KW-1185">Reference proteome</keyword>
<dbReference type="InterPro" id="IPR022086">
    <property type="entry name" value="IMCp"/>
</dbReference>
<sequence length="91" mass="10172">MRVNFYLGPEPGNASMQSQPLPPQTAPPAAGEPHVLHIPVHQEVHVRDRIVEIPEIHLVEVIKPKVTIQEVNIAASSHRDLRGDCRCPRHL</sequence>
<gene>
    <name evidence="2" type="ORF">Vbra_7590</name>
</gene>
<feature type="region of interest" description="Disordered" evidence="1">
    <location>
        <begin position="1"/>
        <end position="31"/>
    </location>
</feature>
<dbReference type="AlphaFoldDB" id="A0A0G4EJE8"/>